<reference evidence="1 2" key="1">
    <citation type="submission" date="2018-06" db="EMBL/GenBank/DDBJ databases">
        <title>Comparative genomics of Brasilonema spp. strains.</title>
        <authorList>
            <person name="Alvarenga D.O."/>
            <person name="Fiore M.F."/>
            <person name="Varani A.M."/>
        </authorList>
    </citation>
    <scope>NUCLEOTIDE SEQUENCE [LARGE SCALE GENOMIC DNA]</scope>
    <source>
        <strain evidence="1 2">CENA114</strain>
    </source>
</reference>
<dbReference type="RefSeq" id="WP_169267215.1">
    <property type="nucleotide sequence ID" value="NZ_CAWOXK010000001.1"/>
</dbReference>
<dbReference type="KEGG" id="bsen:DP114_13805"/>
<evidence type="ECO:0000313" key="2">
    <source>
        <dbReference type="Proteomes" id="UP000503129"/>
    </source>
</evidence>
<keyword evidence="2" id="KW-1185">Reference proteome</keyword>
<dbReference type="Proteomes" id="UP000503129">
    <property type="component" value="Chromosome"/>
</dbReference>
<organism evidence="1 2">
    <name type="scientific">Brasilonema sennae CENA114</name>
    <dbReference type="NCBI Taxonomy" id="415709"/>
    <lineage>
        <taxon>Bacteria</taxon>
        <taxon>Bacillati</taxon>
        <taxon>Cyanobacteriota</taxon>
        <taxon>Cyanophyceae</taxon>
        <taxon>Nostocales</taxon>
        <taxon>Scytonemataceae</taxon>
        <taxon>Brasilonema</taxon>
        <taxon>Bromeliae group (in: Brasilonema)</taxon>
    </lineage>
</organism>
<protein>
    <submittedName>
        <fullName evidence="1">Glycogen debranching protein</fullName>
    </submittedName>
</protein>
<accession>A0A856MDS0</accession>
<sequence>MRTIWVNEQLDPSGMIYACIACCNESQAKDCHESFKQNLTEEQKAWGWVARLRTVNSWDDVPVNALKLD</sequence>
<dbReference type="EMBL" id="CP030118">
    <property type="protein sequence ID" value="QDL08822.1"/>
    <property type="molecule type" value="Genomic_DNA"/>
</dbReference>
<name>A0A856MDS0_9CYAN</name>
<evidence type="ECO:0000313" key="1">
    <source>
        <dbReference type="EMBL" id="QDL08822.1"/>
    </source>
</evidence>
<proteinExistence type="predicted"/>
<gene>
    <name evidence="1" type="ORF">DP114_13805</name>
</gene>
<dbReference type="AlphaFoldDB" id="A0A856MDS0"/>